<evidence type="ECO:0000313" key="3">
    <source>
        <dbReference type="Proteomes" id="UP001161247"/>
    </source>
</evidence>
<sequence length="113" mass="13286">MGRTISYLSLCNKLQEVWDETEGFALMNLGRDYFLAKFWKAEDFQKILKSGPLYFYGAYFHIWEWDSSFDAATNKVKSLTVWARMPGLPVHYYNKGFLRHIGQLLGRVVQIDH</sequence>
<evidence type="ECO:0000259" key="1">
    <source>
        <dbReference type="Pfam" id="PF14111"/>
    </source>
</evidence>
<dbReference type="EMBL" id="OX459120">
    <property type="protein sequence ID" value="CAI9099220.1"/>
    <property type="molecule type" value="Genomic_DNA"/>
</dbReference>
<dbReference type="AlphaFoldDB" id="A0AAV1CUF0"/>
<feature type="domain" description="DUF4283" evidence="1">
    <location>
        <begin position="2"/>
        <end position="71"/>
    </location>
</feature>
<gene>
    <name evidence="2" type="ORF">OLC1_LOCUS9281</name>
</gene>
<reference evidence="2" key="1">
    <citation type="submission" date="2023-03" db="EMBL/GenBank/DDBJ databases">
        <authorList>
            <person name="Julca I."/>
        </authorList>
    </citation>
    <scope>NUCLEOTIDE SEQUENCE</scope>
</reference>
<organism evidence="2 3">
    <name type="scientific">Oldenlandia corymbosa var. corymbosa</name>
    <dbReference type="NCBI Taxonomy" id="529605"/>
    <lineage>
        <taxon>Eukaryota</taxon>
        <taxon>Viridiplantae</taxon>
        <taxon>Streptophyta</taxon>
        <taxon>Embryophyta</taxon>
        <taxon>Tracheophyta</taxon>
        <taxon>Spermatophyta</taxon>
        <taxon>Magnoliopsida</taxon>
        <taxon>eudicotyledons</taxon>
        <taxon>Gunneridae</taxon>
        <taxon>Pentapetalae</taxon>
        <taxon>asterids</taxon>
        <taxon>lamiids</taxon>
        <taxon>Gentianales</taxon>
        <taxon>Rubiaceae</taxon>
        <taxon>Rubioideae</taxon>
        <taxon>Spermacoceae</taxon>
        <taxon>Hedyotis-Oldenlandia complex</taxon>
        <taxon>Oldenlandia</taxon>
    </lineage>
</organism>
<keyword evidence="3" id="KW-1185">Reference proteome</keyword>
<dbReference type="Pfam" id="PF14111">
    <property type="entry name" value="DUF4283"/>
    <property type="match status" value="1"/>
</dbReference>
<dbReference type="PANTHER" id="PTHR31286">
    <property type="entry name" value="GLYCINE-RICH CELL WALL STRUCTURAL PROTEIN 1.8-LIKE"/>
    <property type="match status" value="1"/>
</dbReference>
<name>A0AAV1CUF0_OLDCO</name>
<dbReference type="Proteomes" id="UP001161247">
    <property type="component" value="Chromosome 3"/>
</dbReference>
<accession>A0AAV1CUF0</accession>
<dbReference type="InterPro" id="IPR025558">
    <property type="entry name" value="DUF4283"/>
</dbReference>
<evidence type="ECO:0000313" key="2">
    <source>
        <dbReference type="EMBL" id="CAI9099220.1"/>
    </source>
</evidence>
<protein>
    <submittedName>
        <fullName evidence="2">OLC1v1036005C1</fullName>
    </submittedName>
</protein>
<dbReference type="InterPro" id="IPR040256">
    <property type="entry name" value="At4g02000-like"/>
</dbReference>
<proteinExistence type="predicted"/>
<dbReference type="PANTHER" id="PTHR31286:SF99">
    <property type="entry name" value="DUF4283 DOMAIN-CONTAINING PROTEIN"/>
    <property type="match status" value="1"/>
</dbReference>